<protein>
    <submittedName>
        <fullName evidence="1">Uncharacterized protein</fullName>
    </submittedName>
</protein>
<reference evidence="1 2" key="1">
    <citation type="journal article" date="2022" name="Allergy">
        <title>Genome assembly and annotation of Periplaneta americana reveal a comprehensive cockroach allergen profile.</title>
        <authorList>
            <person name="Wang L."/>
            <person name="Xiong Q."/>
            <person name="Saelim N."/>
            <person name="Wang L."/>
            <person name="Nong W."/>
            <person name="Wan A.T."/>
            <person name="Shi M."/>
            <person name="Liu X."/>
            <person name="Cao Q."/>
            <person name="Hui J.H.L."/>
            <person name="Sookrung N."/>
            <person name="Leung T.F."/>
            <person name="Tungtrongchitr A."/>
            <person name="Tsui S.K.W."/>
        </authorList>
    </citation>
    <scope>NUCLEOTIDE SEQUENCE [LARGE SCALE GENOMIC DNA]</scope>
    <source>
        <strain evidence="1">PWHHKU_190912</strain>
    </source>
</reference>
<dbReference type="Proteomes" id="UP001148838">
    <property type="component" value="Unassembled WGS sequence"/>
</dbReference>
<sequence length="256" mass="29392">MLTPMSSFVHLIGRHSTSIGPHLSPPRRAYIHTSKQTVTPPLLFGKDKIVYNIRPTYMSSTHSAKLETGRIGGAKIVIFAMPVVSQIGINMFSSMYLRKHQHREFPRTSVDVRIFRAWKHKEAEESYPPYLEAVSSIRNLRTCHAVYPIVRLFSNINGRFAMRLPDIRRLKLEKSLKTQPDNEPTIPERSLGAQLNLETLESDSNSPERCDASILYVTHVIAVDDYAVGWRTLKMHPPEKLYVKRKPKLYFEIEHG</sequence>
<dbReference type="EMBL" id="JAJSOF020000023">
    <property type="protein sequence ID" value="KAJ4435771.1"/>
    <property type="molecule type" value="Genomic_DNA"/>
</dbReference>
<gene>
    <name evidence="1" type="ORF">ANN_18390</name>
</gene>
<proteinExistence type="predicted"/>
<evidence type="ECO:0000313" key="1">
    <source>
        <dbReference type="EMBL" id="KAJ4435771.1"/>
    </source>
</evidence>
<name>A0ABQ8SPV5_PERAM</name>
<comment type="caution">
    <text evidence="1">The sequence shown here is derived from an EMBL/GenBank/DDBJ whole genome shotgun (WGS) entry which is preliminary data.</text>
</comment>
<evidence type="ECO:0000313" key="2">
    <source>
        <dbReference type="Proteomes" id="UP001148838"/>
    </source>
</evidence>
<organism evidence="1 2">
    <name type="scientific">Periplaneta americana</name>
    <name type="common">American cockroach</name>
    <name type="synonym">Blatta americana</name>
    <dbReference type="NCBI Taxonomy" id="6978"/>
    <lineage>
        <taxon>Eukaryota</taxon>
        <taxon>Metazoa</taxon>
        <taxon>Ecdysozoa</taxon>
        <taxon>Arthropoda</taxon>
        <taxon>Hexapoda</taxon>
        <taxon>Insecta</taxon>
        <taxon>Pterygota</taxon>
        <taxon>Neoptera</taxon>
        <taxon>Polyneoptera</taxon>
        <taxon>Dictyoptera</taxon>
        <taxon>Blattodea</taxon>
        <taxon>Blattoidea</taxon>
        <taxon>Blattidae</taxon>
        <taxon>Blattinae</taxon>
        <taxon>Periplaneta</taxon>
    </lineage>
</organism>
<accession>A0ABQ8SPV5</accession>
<keyword evidence="2" id="KW-1185">Reference proteome</keyword>